<proteinExistence type="predicted"/>
<protein>
    <submittedName>
        <fullName evidence="1">Uncharacterized protein</fullName>
    </submittedName>
</protein>
<keyword evidence="2" id="KW-1185">Reference proteome</keyword>
<name>A0A0S4LDB5_9BACT</name>
<dbReference type="AlphaFoldDB" id="A0A0S4LDB5"/>
<dbReference type="Proteomes" id="UP000198736">
    <property type="component" value="Unassembled WGS sequence"/>
</dbReference>
<gene>
    <name evidence="1" type="ORF">COMA2_20148</name>
</gene>
<organism evidence="1 2">
    <name type="scientific">Candidatus Nitrospira nitrificans</name>
    <dbReference type="NCBI Taxonomy" id="1742973"/>
    <lineage>
        <taxon>Bacteria</taxon>
        <taxon>Pseudomonadati</taxon>
        <taxon>Nitrospirota</taxon>
        <taxon>Nitrospiria</taxon>
        <taxon>Nitrospirales</taxon>
        <taxon>Nitrospiraceae</taxon>
        <taxon>Nitrospira</taxon>
    </lineage>
</organism>
<evidence type="ECO:0000313" key="2">
    <source>
        <dbReference type="Proteomes" id="UP000198736"/>
    </source>
</evidence>
<sequence length="76" mass="8456">MLNDLDSHTGSISSVKILQRLHFIETARIYHAVISSTQESIVKLRVTRCLLLFAAMPTIMARRSLLSLATDNQNSG</sequence>
<evidence type="ECO:0000313" key="1">
    <source>
        <dbReference type="EMBL" id="CUS35215.1"/>
    </source>
</evidence>
<reference evidence="2" key="1">
    <citation type="submission" date="2015-10" db="EMBL/GenBank/DDBJ databases">
        <authorList>
            <person name="Luecker S."/>
            <person name="Luecker S."/>
        </authorList>
    </citation>
    <scope>NUCLEOTIDE SEQUENCE [LARGE SCALE GENOMIC DNA]</scope>
</reference>
<accession>A0A0S4LDB5</accession>
<dbReference type="EMBL" id="CZPZ01000012">
    <property type="protein sequence ID" value="CUS35215.1"/>
    <property type="molecule type" value="Genomic_DNA"/>
</dbReference>